<feature type="compositionally biased region" description="Gly residues" evidence="1">
    <location>
        <begin position="313"/>
        <end position="322"/>
    </location>
</feature>
<feature type="compositionally biased region" description="Basic and acidic residues" evidence="1">
    <location>
        <begin position="337"/>
        <end position="377"/>
    </location>
</feature>
<dbReference type="Proteomes" id="UP000077002">
    <property type="component" value="Unassembled WGS sequence"/>
</dbReference>
<feature type="compositionally biased region" description="Acidic residues" evidence="1">
    <location>
        <begin position="301"/>
        <end position="312"/>
    </location>
</feature>
<proteinExistence type="predicted"/>
<feature type="region of interest" description="Disordered" evidence="1">
    <location>
        <begin position="298"/>
        <end position="377"/>
    </location>
</feature>
<gene>
    <name evidence="2" type="ORF">AYO21_03824</name>
</gene>
<name>A0A177FDN1_9EURO</name>
<dbReference type="RefSeq" id="XP_022513773.1">
    <property type="nucleotide sequence ID" value="XM_022653797.1"/>
</dbReference>
<keyword evidence="3" id="KW-1185">Reference proteome</keyword>
<evidence type="ECO:0000313" key="2">
    <source>
        <dbReference type="EMBL" id="OAG41821.1"/>
    </source>
</evidence>
<protein>
    <submittedName>
        <fullName evidence="2">Uncharacterized protein</fullName>
    </submittedName>
</protein>
<evidence type="ECO:0000256" key="1">
    <source>
        <dbReference type="SAM" id="MobiDB-lite"/>
    </source>
</evidence>
<dbReference type="AlphaFoldDB" id="A0A177FDN1"/>
<evidence type="ECO:0000313" key="3">
    <source>
        <dbReference type="Proteomes" id="UP000077002"/>
    </source>
</evidence>
<feature type="compositionally biased region" description="Basic residues" evidence="1">
    <location>
        <begin position="323"/>
        <end position="335"/>
    </location>
</feature>
<feature type="compositionally biased region" description="Basic and acidic residues" evidence="1">
    <location>
        <begin position="145"/>
        <end position="160"/>
    </location>
</feature>
<organism evidence="2 3">
    <name type="scientific">Fonsecaea monophora</name>
    <dbReference type="NCBI Taxonomy" id="254056"/>
    <lineage>
        <taxon>Eukaryota</taxon>
        <taxon>Fungi</taxon>
        <taxon>Dikarya</taxon>
        <taxon>Ascomycota</taxon>
        <taxon>Pezizomycotina</taxon>
        <taxon>Eurotiomycetes</taxon>
        <taxon>Chaetothyriomycetidae</taxon>
        <taxon>Chaetothyriales</taxon>
        <taxon>Herpotrichiellaceae</taxon>
        <taxon>Fonsecaea</taxon>
    </lineage>
</organism>
<feature type="region of interest" description="Disordered" evidence="1">
    <location>
        <begin position="138"/>
        <end position="200"/>
    </location>
</feature>
<accession>A0A177FDN1</accession>
<reference evidence="2 3" key="1">
    <citation type="submission" date="2016-03" db="EMBL/GenBank/DDBJ databases">
        <title>Draft genome sequence of the Fonsecaea monophora CBS 269.37.</title>
        <authorList>
            <person name="Bombassaro A."/>
            <person name="Vinicius W.A."/>
            <person name="De Hoog S."/>
            <person name="Sun J."/>
            <person name="Souza E.M."/>
            <person name="Raittz R.T."/>
            <person name="Costa F."/>
            <person name="Leao A.C."/>
            <person name="Tadra-Sfeir M.Z."/>
            <person name="Baura V."/>
            <person name="Balsanelli E."/>
            <person name="Pedrosa F.O."/>
            <person name="Moreno L.F."/>
            <person name="Steffens M.B."/>
            <person name="Xi L."/>
            <person name="Bocca A.L."/>
            <person name="Felipe M.S."/>
            <person name="Teixeira M."/>
            <person name="Telles Filho F.Q."/>
            <person name="Azevedo C.M."/>
            <person name="Gomes R."/>
            <person name="Vicente V.A."/>
        </authorList>
    </citation>
    <scope>NUCLEOTIDE SEQUENCE [LARGE SCALE GENOMIC DNA]</scope>
    <source>
        <strain evidence="2 3">CBS 269.37</strain>
    </source>
</reference>
<dbReference type="OrthoDB" id="2563155at2759"/>
<comment type="caution">
    <text evidence="2">The sequence shown here is derived from an EMBL/GenBank/DDBJ whole genome shotgun (WGS) entry which is preliminary data.</text>
</comment>
<feature type="region of interest" description="Disordered" evidence="1">
    <location>
        <begin position="1"/>
        <end position="48"/>
    </location>
</feature>
<sequence length="377" mass="41824">MTGRYIPPALRARGDQQVGEASNRDRDTGSTLPPSGPRGGYYSRPLTSRSDAILDGDDLCSPKEIDRHFWPVREYEDPGTRQKTLHDSAATPGVVSYVLLFKDANPRWDEDGIIFTKSSLDLLPADLADKSKERRAATAAGTCGGDDKLSSISQDDRHESGGGNETSGQEHGEAQQQQQQQGDVAAPSTTSPKAEKLQPHPAPIAVFSQVRRTQFDSSRSFKFAGYYRIVRLTFLQPHSPDLVRMLEQKWSLRNPRTGQVRQRQRDAGAWQESLKMKWAVVKFERDEEAMKSLGELKIERLDDDDDQDEGGDGEGLSGGANGRHGRRMSGRKGQRKGVNEMLRELRMGEGEANKEKDEREQEEKGTPDDGDNGGEKG</sequence>
<dbReference type="GeneID" id="34598994"/>
<dbReference type="EMBL" id="LVKK01000020">
    <property type="protein sequence ID" value="OAG41821.1"/>
    <property type="molecule type" value="Genomic_DNA"/>
</dbReference>